<sequence>MGYIPTRSVGTIIPKNRELIQSNISHHTTISMRKTLKYSSITLLILAHLATTGCQTNHNKGIHSTQSSREEQLNEAIRFSQELRNSFIHRAFDANIEQLTGNIEISFSLDKNNNLLNCETRPGKNDTSNLEDSSKELSIKMAHLCWSLVPPEVPKRKPENEISKFKINLTFTPDNDNGEKILIAQNIRQRQKYAQSQFAWNNIFADQKIDSIGSAIFKIETNTFGNLLDCNVRLDAHPLRENGFKQDKALRKTLKERCMQLDTTKFPFLAKDRGNITTFVRVEYTPWRNYLSSKAAIQMDHRGS</sequence>
<accession>A0A1G9HE56</accession>
<dbReference type="RefSeq" id="WP_139198591.1">
    <property type="nucleotide sequence ID" value="NZ_FNFD01000015.1"/>
</dbReference>
<dbReference type="AlphaFoldDB" id="A0A1G9HE56"/>
<keyword evidence="2" id="KW-1185">Reference proteome</keyword>
<evidence type="ECO:0000313" key="2">
    <source>
        <dbReference type="Proteomes" id="UP000198706"/>
    </source>
</evidence>
<dbReference type="STRING" id="137658.SAMN05216186_11511"/>
<dbReference type="EMBL" id="FNFD01000015">
    <property type="protein sequence ID" value="SDL11179.1"/>
    <property type="molecule type" value="Genomic_DNA"/>
</dbReference>
<proteinExistence type="predicted"/>
<evidence type="ECO:0000313" key="1">
    <source>
        <dbReference type="EMBL" id="SDL11179.1"/>
    </source>
</evidence>
<reference evidence="1 2" key="1">
    <citation type="submission" date="2016-10" db="EMBL/GenBank/DDBJ databases">
        <authorList>
            <person name="de Groot N.N."/>
        </authorList>
    </citation>
    <scope>NUCLEOTIDE SEQUENCE [LARGE SCALE GENOMIC DNA]</scope>
    <source>
        <strain evidence="1 2">JCM 21544</strain>
    </source>
</reference>
<name>A0A1G9HE56_9PSED</name>
<organism evidence="1 2">
    <name type="scientific">Pseudomonas indica</name>
    <dbReference type="NCBI Taxonomy" id="137658"/>
    <lineage>
        <taxon>Bacteria</taxon>
        <taxon>Pseudomonadati</taxon>
        <taxon>Pseudomonadota</taxon>
        <taxon>Gammaproteobacteria</taxon>
        <taxon>Pseudomonadales</taxon>
        <taxon>Pseudomonadaceae</taxon>
        <taxon>Pseudomonas</taxon>
    </lineage>
</organism>
<dbReference type="Proteomes" id="UP000198706">
    <property type="component" value="Unassembled WGS sequence"/>
</dbReference>
<gene>
    <name evidence="1" type="ORF">SAMN05216186_11511</name>
</gene>
<protein>
    <submittedName>
        <fullName evidence="1">Uncharacterized protein</fullName>
    </submittedName>
</protein>